<evidence type="ECO:0000313" key="4">
    <source>
        <dbReference type="Proteomes" id="UP000306790"/>
    </source>
</evidence>
<organism evidence="3 4">
    <name type="scientific">Citrobacter murliniae</name>
    <dbReference type="NCBI Taxonomy" id="67829"/>
    <lineage>
        <taxon>Bacteria</taxon>
        <taxon>Pseudomonadati</taxon>
        <taxon>Pseudomonadota</taxon>
        <taxon>Gammaproteobacteria</taxon>
        <taxon>Enterobacterales</taxon>
        <taxon>Enterobacteriaceae</taxon>
        <taxon>Citrobacter</taxon>
        <taxon>Citrobacter freundii complex</taxon>
    </lineage>
</organism>
<dbReference type="InterPro" id="IPR010106">
    <property type="entry name" value="RpnA"/>
</dbReference>
<dbReference type="EMBL" id="QFVP01000007">
    <property type="protein sequence ID" value="THE37835.1"/>
    <property type="molecule type" value="Genomic_DNA"/>
</dbReference>
<evidence type="ECO:0000313" key="3">
    <source>
        <dbReference type="EMBL" id="THE37835.1"/>
    </source>
</evidence>
<gene>
    <name evidence="3" type="ORF">DJ535_12880</name>
</gene>
<comment type="caution">
    <text evidence="3">The sequence shown here is derived from an EMBL/GenBank/DDBJ whole genome shotgun (WGS) entry which is preliminary data.</text>
</comment>
<evidence type="ECO:0000259" key="2">
    <source>
        <dbReference type="Pfam" id="PF04754"/>
    </source>
</evidence>
<dbReference type="Proteomes" id="UP000306790">
    <property type="component" value="Unassembled WGS sequence"/>
</dbReference>
<feature type="domain" description="Transposase (putative) YhgA-like" evidence="2">
    <location>
        <begin position="8"/>
        <end position="209"/>
    </location>
</feature>
<proteinExistence type="inferred from homology"/>
<protein>
    <submittedName>
        <fullName evidence="3">Rpn family recombination-promoting nuclease/putative transposase</fullName>
    </submittedName>
</protein>
<reference evidence="3 4" key="1">
    <citation type="submission" date="2018-05" db="EMBL/GenBank/DDBJ databases">
        <title>Isolation and genomic analyses of lactose-positive bacteria from faecal samples of preterm neonates.</title>
        <authorList>
            <person name="Chen Y."/>
            <person name="Brook T.C."/>
            <person name="O'Neill I."/>
            <person name="Soe C.Z."/>
            <person name="Hall L.J."/>
            <person name="Hoyles L."/>
        </authorList>
    </citation>
    <scope>NUCLEOTIDE SEQUENCE [LARGE SCALE GENOMIC DNA]</scope>
    <source>
        <strain evidence="3 4">P080C CL</strain>
    </source>
</reference>
<dbReference type="InterPro" id="IPR006842">
    <property type="entry name" value="Transposase_31"/>
</dbReference>
<dbReference type="Pfam" id="PF04754">
    <property type="entry name" value="Transposase_31"/>
    <property type="match status" value="1"/>
</dbReference>
<dbReference type="RefSeq" id="WP_048221785.1">
    <property type="nucleotide sequence ID" value="NZ_QFVP01000007.1"/>
</dbReference>
<accession>A0ABY2PTP1</accession>
<sequence length="313" mass="35906">MKKSPTSTPHDALFKTFLKYPETARDFIEIHLPSRLRTLCDLTTLELKPASFIEENLRAYYSDVLWSMETSEGDGYIYVVIEHQSSPDIHMAFRLMRYAIAAMQSHLDAGHDTLPLVVPMLFYHGIDTPYPFSLCWLDEFDNPALAHQLYLSAFPLVDITVVPDDDIMQHRRVALLELMQKHIRRRDLMGLADKVASLLTTGTTNDSQLKALFNYLLIQHGHKPRFSRFMRKLAQQVPGYKESTMNIVEKIRRAGQRKGLREGMQRGLEKGLAEGRREEALRIAGSMLEDGLPRELIVRITGLSEDDVKSLRH</sequence>
<dbReference type="NCBIfam" id="TIGR01784">
    <property type="entry name" value="T_den_put_tspse"/>
    <property type="match status" value="1"/>
</dbReference>
<dbReference type="PANTHER" id="PTHR34611:SF2">
    <property type="entry name" value="INACTIVE RECOMBINATION-PROMOTING NUCLEASE-LIKE PROTEIN RPNE-RELATED"/>
    <property type="match status" value="1"/>
</dbReference>
<keyword evidence="4" id="KW-1185">Reference proteome</keyword>
<dbReference type="PANTHER" id="PTHR34611">
    <property type="match status" value="1"/>
</dbReference>
<evidence type="ECO:0000256" key="1">
    <source>
        <dbReference type="ARBA" id="ARBA00009787"/>
    </source>
</evidence>
<dbReference type="InterPro" id="IPR051699">
    <property type="entry name" value="Rpn/YhgA-like_nuclease"/>
</dbReference>
<name>A0ABY2PTP1_9ENTR</name>
<comment type="similarity">
    <text evidence="1">Belongs to the Rpn/YhgA-like nuclease family.</text>
</comment>